<organism evidence="2 3">
    <name type="scientific">Brevibacillus fortis</name>
    <dbReference type="NCBI Taxonomy" id="2126352"/>
    <lineage>
        <taxon>Bacteria</taxon>
        <taxon>Bacillati</taxon>
        <taxon>Bacillota</taxon>
        <taxon>Bacilli</taxon>
        <taxon>Bacillales</taxon>
        <taxon>Paenibacillaceae</taxon>
        <taxon>Brevibacillus</taxon>
    </lineage>
</organism>
<dbReference type="InterPro" id="IPR016024">
    <property type="entry name" value="ARM-type_fold"/>
</dbReference>
<evidence type="ECO:0000313" key="3">
    <source>
        <dbReference type="Proteomes" id="UP000240419"/>
    </source>
</evidence>
<evidence type="ECO:0008006" key="4">
    <source>
        <dbReference type="Google" id="ProtNLM"/>
    </source>
</evidence>
<keyword evidence="1" id="KW-0472">Membrane</keyword>
<dbReference type="EMBL" id="PXZM01000016">
    <property type="protein sequence ID" value="PSJ96288.1"/>
    <property type="molecule type" value="Genomic_DNA"/>
</dbReference>
<evidence type="ECO:0000313" key="2">
    <source>
        <dbReference type="EMBL" id="PSJ96288.1"/>
    </source>
</evidence>
<sequence>MFFIKKKEGRKNQAGNTVAPANFTSNMDRNARKKFTKIGEERSILQANLSEVVAIICLLFVIIILFFLAILVIKSRNLWMERKTNVYLGQFQDYFTYIQSHMDSPERLKPPYWQLNRLELRVLQQKLIEWIESLTGSHQKKIIALCEDTGLVNQNIQRLYSRSHWKRIDAAYHVGSMRSGEAVPRLLQLLHTKKLDPTHFIIARSIAKCAKNLDDVRNMLLLLVKHRKSNYHLAVDIMKETELDCTPLLLECLRSTDKDLIKIALIGWTAPLTAEIAVLVYRQIVSEDREVRIQAVKLLFKYDPELAAEWIESLMRANDTEVCQDAEIVEMYSMNQMRYKKRMNEEEQLDKKNRYVHAV</sequence>
<gene>
    <name evidence="2" type="ORF">C7R93_11385</name>
</gene>
<dbReference type="AlphaFoldDB" id="A0A2P7VAP0"/>
<feature type="transmembrane region" description="Helical" evidence="1">
    <location>
        <begin position="52"/>
        <end position="73"/>
    </location>
</feature>
<dbReference type="SUPFAM" id="SSF48371">
    <property type="entry name" value="ARM repeat"/>
    <property type="match status" value="1"/>
</dbReference>
<keyword evidence="3" id="KW-1185">Reference proteome</keyword>
<protein>
    <recommendedName>
        <fullName evidence="4">HEAT repeat domain-containing protein</fullName>
    </recommendedName>
</protein>
<keyword evidence="1" id="KW-0812">Transmembrane</keyword>
<keyword evidence="1" id="KW-1133">Transmembrane helix</keyword>
<dbReference type="InterPro" id="IPR011989">
    <property type="entry name" value="ARM-like"/>
</dbReference>
<dbReference type="Proteomes" id="UP000240419">
    <property type="component" value="Unassembled WGS sequence"/>
</dbReference>
<accession>A0A2P7VAP0</accession>
<name>A0A2P7VAP0_9BACL</name>
<reference evidence="2 3" key="1">
    <citation type="submission" date="2018-03" db="EMBL/GenBank/DDBJ databases">
        <title>Brevisbacillus phylogenomics.</title>
        <authorList>
            <person name="Dunlap C."/>
        </authorList>
    </citation>
    <scope>NUCLEOTIDE SEQUENCE [LARGE SCALE GENOMIC DNA]</scope>
    <source>
        <strain evidence="2 3">NRRL NRS-1210</strain>
    </source>
</reference>
<comment type="caution">
    <text evidence="2">The sequence shown here is derived from an EMBL/GenBank/DDBJ whole genome shotgun (WGS) entry which is preliminary data.</text>
</comment>
<proteinExistence type="predicted"/>
<dbReference type="Gene3D" id="1.25.10.10">
    <property type="entry name" value="Leucine-rich Repeat Variant"/>
    <property type="match status" value="1"/>
</dbReference>
<evidence type="ECO:0000256" key="1">
    <source>
        <dbReference type="SAM" id="Phobius"/>
    </source>
</evidence>